<dbReference type="InterPro" id="IPR050763">
    <property type="entry name" value="ABC_transporter_ATP-binding"/>
</dbReference>
<dbReference type="EMBL" id="JBHSIW010000014">
    <property type="protein sequence ID" value="MFC4904150.1"/>
    <property type="molecule type" value="Genomic_DNA"/>
</dbReference>
<sequence>MSEPLVHIDDFRMTFGNTTVINDLSFDVHAGETFGFLGSNGSGKTTTLRALLGIYQPTAGVLHINGKTFEPADGARLGYLPEERGLYKKEPVLETMAYFGRLKGLDKTKARSWSLEYLERVGLADKAQVRLDKLSGGQQQKVQLGVTIMNTPELLILDEPTKGFDPVNRRLLMDIIEDQQKAGATVVMVTHQMEEVERLCGRVILLKDGTSHAYGTVRDVQEQFGGTTYRVTHTGVVPASHHYTVVSSQPVGEGQVSELAPAPGADETTVLTELVGAGVPVSGFTTARTSLEEVFIRVYGADSLEDATQPESVGVGA</sequence>
<evidence type="ECO:0000256" key="2">
    <source>
        <dbReference type="ARBA" id="ARBA00005417"/>
    </source>
</evidence>
<evidence type="ECO:0000313" key="8">
    <source>
        <dbReference type="EMBL" id="MFC4904150.1"/>
    </source>
</evidence>
<dbReference type="Proteomes" id="UP001595797">
    <property type="component" value="Unassembled WGS sequence"/>
</dbReference>
<reference evidence="9" key="1">
    <citation type="journal article" date="2019" name="Int. J. Syst. Evol. Microbiol.">
        <title>The Global Catalogue of Microorganisms (GCM) 10K type strain sequencing project: providing services to taxonomists for standard genome sequencing and annotation.</title>
        <authorList>
            <consortium name="The Broad Institute Genomics Platform"/>
            <consortium name="The Broad Institute Genome Sequencing Center for Infectious Disease"/>
            <person name="Wu L."/>
            <person name="Ma J."/>
        </authorList>
    </citation>
    <scope>NUCLEOTIDE SEQUENCE [LARGE SCALE GENOMIC DNA]</scope>
    <source>
        <strain evidence="9">CGMCC 4.6946</strain>
    </source>
</reference>
<dbReference type="SUPFAM" id="SSF52540">
    <property type="entry name" value="P-loop containing nucleoside triphosphate hydrolases"/>
    <property type="match status" value="1"/>
</dbReference>
<keyword evidence="9" id="KW-1185">Reference proteome</keyword>
<evidence type="ECO:0000256" key="3">
    <source>
        <dbReference type="ARBA" id="ARBA00022448"/>
    </source>
</evidence>
<evidence type="ECO:0000313" key="9">
    <source>
        <dbReference type="Proteomes" id="UP001595797"/>
    </source>
</evidence>
<proteinExistence type="inferred from homology"/>
<feature type="domain" description="ABC transporter" evidence="7">
    <location>
        <begin position="6"/>
        <end position="233"/>
    </location>
</feature>
<protein>
    <submittedName>
        <fullName evidence="8">ABC transporter ATP-binding protein</fullName>
    </submittedName>
</protein>
<dbReference type="InterPro" id="IPR027417">
    <property type="entry name" value="P-loop_NTPase"/>
</dbReference>
<dbReference type="PROSITE" id="PS00211">
    <property type="entry name" value="ABC_TRANSPORTER_1"/>
    <property type="match status" value="1"/>
</dbReference>
<dbReference type="RefSeq" id="WP_277551930.1">
    <property type="nucleotide sequence ID" value="NZ_JARAMH010000015.1"/>
</dbReference>
<dbReference type="PANTHER" id="PTHR42711:SF5">
    <property type="entry name" value="ABC TRANSPORTER ATP-BINDING PROTEIN NATA"/>
    <property type="match status" value="1"/>
</dbReference>
<organism evidence="8 9">
    <name type="scientific">Kocuria oceani</name>
    <dbReference type="NCBI Taxonomy" id="988827"/>
    <lineage>
        <taxon>Bacteria</taxon>
        <taxon>Bacillati</taxon>
        <taxon>Actinomycetota</taxon>
        <taxon>Actinomycetes</taxon>
        <taxon>Micrococcales</taxon>
        <taxon>Micrococcaceae</taxon>
        <taxon>Kocuria</taxon>
    </lineage>
</organism>
<dbReference type="Pfam" id="PF00005">
    <property type="entry name" value="ABC_tran"/>
    <property type="match status" value="1"/>
</dbReference>
<dbReference type="Pfam" id="PF13732">
    <property type="entry name" value="DrrA1-3_C"/>
    <property type="match status" value="1"/>
</dbReference>
<keyword evidence="4" id="KW-0547">Nucleotide-binding</keyword>
<keyword evidence="5 8" id="KW-0067">ATP-binding</keyword>
<dbReference type="GO" id="GO:0005524">
    <property type="term" value="F:ATP binding"/>
    <property type="evidence" value="ECO:0007669"/>
    <property type="project" value="UniProtKB-KW"/>
</dbReference>
<comment type="subcellular location">
    <subcellularLocation>
        <location evidence="1">Cell membrane</location>
        <topology evidence="1">Peripheral membrane protein</topology>
    </subcellularLocation>
</comment>
<dbReference type="InterPro" id="IPR017871">
    <property type="entry name" value="ABC_transporter-like_CS"/>
</dbReference>
<evidence type="ECO:0000256" key="6">
    <source>
        <dbReference type="ARBA" id="ARBA00023251"/>
    </source>
</evidence>
<evidence type="ECO:0000256" key="4">
    <source>
        <dbReference type="ARBA" id="ARBA00022741"/>
    </source>
</evidence>
<evidence type="ECO:0000256" key="1">
    <source>
        <dbReference type="ARBA" id="ARBA00004202"/>
    </source>
</evidence>
<gene>
    <name evidence="8" type="ORF">ACFPCS_11295</name>
</gene>
<keyword evidence="3" id="KW-0813">Transport</keyword>
<dbReference type="PROSITE" id="PS50893">
    <property type="entry name" value="ABC_TRANSPORTER_2"/>
    <property type="match status" value="1"/>
</dbReference>
<dbReference type="InterPro" id="IPR003593">
    <property type="entry name" value="AAA+_ATPase"/>
</dbReference>
<name>A0ABV9TL05_9MICC</name>
<evidence type="ECO:0000259" key="7">
    <source>
        <dbReference type="PROSITE" id="PS50893"/>
    </source>
</evidence>
<accession>A0ABV9TL05</accession>
<comment type="caution">
    <text evidence="8">The sequence shown here is derived from an EMBL/GenBank/DDBJ whole genome shotgun (WGS) entry which is preliminary data.</text>
</comment>
<keyword evidence="6" id="KW-0046">Antibiotic resistance</keyword>
<dbReference type="Gene3D" id="3.40.50.300">
    <property type="entry name" value="P-loop containing nucleotide triphosphate hydrolases"/>
    <property type="match status" value="1"/>
</dbReference>
<dbReference type="InterPro" id="IPR025302">
    <property type="entry name" value="DrrA1/2-like_C"/>
</dbReference>
<dbReference type="SMART" id="SM00382">
    <property type="entry name" value="AAA"/>
    <property type="match status" value="1"/>
</dbReference>
<dbReference type="InterPro" id="IPR003439">
    <property type="entry name" value="ABC_transporter-like_ATP-bd"/>
</dbReference>
<comment type="similarity">
    <text evidence="2">Belongs to the ABC transporter superfamily.</text>
</comment>
<evidence type="ECO:0000256" key="5">
    <source>
        <dbReference type="ARBA" id="ARBA00022840"/>
    </source>
</evidence>
<dbReference type="PANTHER" id="PTHR42711">
    <property type="entry name" value="ABC TRANSPORTER ATP-BINDING PROTEIN"/>
    <property type="match status" value="1"/>
</dbReference>